<evidence type="ECO:0000313" key="9">
    <source>
        <dbReference type="EMBL" id="SNS36548.1"/>
    </source>
</evidence>
<keyword evidence="2" id="KW-0521">NADP</keyword>
<dbReference type="SUPFAM" id="SSF51430">
    <property type="entry name" value="NAD(P)-linked oxidoreductase"/>
    <property type="match status" value="1"/>
</dbReference>
<dbReference type="PROSITE" id="PS00798">
    <property type="entry name" value="ALDOKETO_REDUCTASE_1"/>
    <property type="match status" value="1"/>
</dbReference>
<dbReference type="InterPro" id="IPR036812">
    <property type="entry name" value="NAD(P)_OxRdtase_dom_sf"/>
</dbReference>
<dbReference type="EMBL" id="FZOD01000008">
    <property type="protein sequence ID" value="SNS36548.1"/>
    <property type="molecule type" value="Genomic_DNA"/>
</dbReference>
<sequence>MDLTQVPLDRLVCSPDPPLSRPHFPRRTRSPMSKTPGAPTLKLVHGASIPLIGLGTWPMSNEEAETAVVQAVEAGYRLVDTAYAYGNEEGVGRGLRASGLPREELFVTTKLNGEWHGYDGVQEAFAASAERLGVDYIDLYLIHWPLPRQDRYVDAVKGLAKLLEDGRIRALGVSNFKPAHLDRVLAETGVVPDVNQIQLNPGLTRDAARAYHAEHGIATQSWGPIGQGGELLKDPVIVEIAERYGRTPAQVVLRWHIELGLITVPKSASPERMKTNIDIFDFTLTPDEVEAMSALDQGEAAADDSDRIGH</sequence>
<dbReference type="GO" id="GO:0016616">
    <property type="term" value="F:oxidoreductase activity, acting on the CH-OH group of donors, NAD or NADP as acceptor"/>
    <property type="evidence" value="ECO:0007669"/>
    <property type="project" value="UniProtKB-ARBA"/>
</dbReference>
<evidence type="ECO:0000256" key="4">
    <source>
        <dbReference type="PIRSR" id="PIRSR000097-1"/>
    </source>
</evidence>
<feature type="domain" description="NADP-dependent oxidoreductase" evidence="8">
    <location>
        <begin position="52"/>
        <end position="296"/>
    </location>
</feature>
<accession>A0A239DX45</accession>
<dbReference type="PANTHER" id="PTHR43827:SF3">
    <property type="entry name" value="NADP-DEPENDENT OXIDOREDUCTASE DOMAIN-CONTAINING PROTEIN"/>
    <property type="match status" value="1"/>
</dbReference>
<dbReference type="PRINTS" id="PR00069">
    <property type="entry name" value="ALDKETRDTASE"/>
</dbReference>
<dbReference type="PROSITE" id="PS00063">
    <property type="entry name" value="ALDOKETO_REDUCTASE_3"/>
    <property type="match status" value="1"/>
</dbReference>
<dbReference type="PIRSF" id="PIRSF000097">
    <property type="entry name" value="AKR"/>
    <property type="match status" value="1"/>
</dbReference>
<evidence type="ECO:0000256" key="7">
    <source>
        <dbReference type="SAM" id="MobiDB-lite"/>
    </source>
</evidence>
<gene>
    <name evidence="9" type="ORF">SAMN05216276_100891</name>
</gene>
<dbReference type="FunFam" id="3.20.20.100:FF:000002">
    <property type="entry name" value="2,5-diketo-D-gluconic acid reductase A"/>
    <property type="match status" value="1"/>
</dbReference>
<feature type="binding site" evidence="5">
    <location>
        <position position="143"/>
    </location>
    <ligand>
        <name>substrate</name>
    </ligand>
</feature>
<evidence type="ECO:0000313" key="10">
    <source>
        <dbReference type="Proteomes" id="UP000198282"/>
    </source>
</evidence>
<dbReference type="InterPro" id="IPR020471">
    <property type="entry name" value="AKR"/>
</dbReference>
<feature type="site" description="Lowers pKa of active site Tyr" evidence="6">
    <location>
        <position position="110"/>
    </location>
</feature>
<evidence type="ECO:0000256" key="6">
    <source>
        <dbReference type="PIRSR" id="PIRSR000097-3"/>
    </source>
</evidence>
<feature type="active site" description="Proton donor" evidence="4">
    <location>
        <position position="85"/>
    </location>
</feature>
<reference evidence="9 10" key="1">
    <citation type="submission" date="2017-06" db="EMBL/GenBank/DDBJ databases">
        <authorList>
            <person name="Kim H.J."/>
            <person name="Triplett B.A."/>
        </authorList>
    </citation>
    <scope>NUCLEOTIDE SEQUENCE [LARGE SCALE GENOMIC DNA]</scope>
    <source>
        <strain evidence="9 10">CGMCC 4.2132</strain>
    </source>
</reference>
<keyword evidence="3" id="KW-0560">Oxidoreductase</keyword>
<evidence type="ECO:0000256" key="2">
    <source>
        <dbReference type="ARBA" id="ARBA00022857"/>
    </source>
</evidence>
<feature type="region of interest" description="Disordered" evidence="7">
    <location>
        <begin position="1"/>
        <end position="39"/>
    </location>
</feature>
<dbReference type="Proteomes" id="UP000198282">
    <property type="component" value="Unassembled WGS sequence"/>
</dbReference>
<proteinExistence type="inferred from homology"/>
<dbReference type="AlphaFoldDB" id="A0A239DX45"/>
<name>A0A239DX45_9ACTN</name>
<dbReference type="Gene3D" id="3.20.20.100">
    <property type="entry name" value="NADP-dependent oxidoreductase domain"/>
    <property type="match status" value="1"/>
</dbReference>
<evidence type="ECO:0000256" key="3">
    <source>
        <dbReference type="ARBA" id="ARBA00023002"/>
    </source>
</evidence>
<evidence type="ECO:0000256" key="1">
    <source>
        <dbReference type="ARBA" id="ARBA00007905"/>
    </source>
</evidence>
<evidence type="ECO:0000256" key="5">
    <source>
        <dbReference type="PIRSR" id="PIRSR000097-2"/>
    </source>
</evidence>
<comment type="similarity">
    <text evidence="1">Belongs to the aldo/keto reductase family.</text>
</comment>
<organism evidence="9 10">
    <name type="scientific">Streptosporangium subroseum</name>
    <dbReference type="NCBI Taxonomy" id="106412"/>
    <lineage>
        <taxon>Bacteria</taxon>
        <taxon>Bacillati</taxon>
        <taxon>Actinomycetota</taxon>
        <taxon>Actinomycetes</taxon>
        <taxon>Streptosporangiales</taxon>
        <taxon>Streptosporangiaceae</taxon>
        <taxon>Streptosporangium</taxon>
    </lineage>
</organism>
<dbReference type="InterPro" id="IPR018170">
    <property type="entry name" value="Aldo/ket_reductase_CS"/>
</dbReference>
<protein>
    <submittedName>
        <fullName evidence="9">2,5-diketo-D-gluconate reductase A</fullName>
    </submittedName>
</protein>
<evidence type="ECO:0000259" key="8">
    <source>
        <dbReference type="Pfam" id="PF00248"/>
    </source>
</evidence>
<keyword evidence="10" id="KW-1185">Reference proteome</keyword>
<dbReference type="PROSITE" id="PS00062">
    <property type="entry name" value="ALDOKETO_REDUCTASE_2"/>
    <property type="match status" value="1"/>
</dbReference>
<dbReference type="InterPro" id="IPR023210">
    <property type="entry name" value="NADP_OxRdtase_dom"/>
</dbReference>
<dbReference type="Pfam" id="PF00248">
    <property type="entry name" value="Aldo_ket_red"/>
    <property type="match status" value="1"/>
</dbReference>
<dbReference type="PANTHER" id="PTHR43827">
    <property type="entry name" value="2,5-DIKETO-D-GLUCONIC ACID REDUCTASE"/>
    <property type="match status" value="1"/>
</dbReference>